<proteinExistence type="predicted"/>
<dbReference type="Proteomes" id="UP000245626">
    <property type="component" value="Unassembled WGS sequence"/>
</dbReference>
<name>A0ACD0P4F8_9BASI</name>
<reference evidence="1 2" key="1">
    <citation type="journal article" date="2018" name="Mol. Biol. Evol.">
        <title>Broad Genomic Sampling Reveals a Smut Pathogenic Ancestry of the Fungal Clade Ustilaginomycotina.</title>
        <authorList>
            <person name="Kijpornyongpan T."/>
            <person name="Mondo S.J."/>
            <person name="Barry K."/>
            <person name="Sandor L."/>
            <person name="Lee J."/>
            <person name="Lipzen A."/>
            <person name="Pangilinan J."/>
            <person name="LaButti K."/>
            <person name="Hainaut M."/>
            <person name="Henrissat B."/>
            <person name="Grigoriev I.V."/>
            <person name="Spatafora J.W."/>
            <person name="Aime M.C."/>
        </authorList>
    </citation>
    <scope>NUCLEOTIDE SEQUENCE [LARGE SCALE GENOMIC DNA]</scope>
    <source>
        <strain evidence="1 2">SA 807</strain>
    </source>
</reference>
<evidence type="ECO:0000313" key="1">
    <source>
        <dbReference type="EMBL" id="PWN52876.1"/>
    </source>
</evidence>
<evidence type="ECO:0000313" key="2">
    <source>
        <dbReference type="Proteomes" id="UP000245626"/>
    </source>
</evidence>
<sequence length="567" mass="61104">MSYNNNKSQQIFQYEDSSRPDPGRSASLVGSDVASSKASTKLDLSGAKPLSPLPGSSGVGETKRKLSSRHISMIGIGGGIGTGLFVGSGNALATAGPAGVLMAYIIIGMAVFGVMEALAEMSTLIPVAGSFTHFAARFVDPALGFTLGANYYYCYAIGFASELSAASSVIQYWNQDINVAVWISIMFVVAAVLNLVGVRIYGESEVVTSMIKVLAFVGLIILGVVLDLGGGPTRDRIGFRYWKDPGAFNQFEGIAGAKGRFLGFFSAFINAAFTYVGTETVVLAAGEASNPTKQIPRAARRVLWRIIFFYILGILVIGLLVPFNEPRLTNSDLYSAKSPFVIAIDRAGIKVLPHIVNAVILVSAFSAGSSYVYVASRTLYSMALDRRAPGLFRKVNRFGIPVPAVILSLAFGAFSYLGVSKGSGTAFLWLSSLSTVAGLFAWATISFSYIRFRWALDAQGYDVSTLPYRAKLQPYGSWFSIATCSIIILFSGWSTFLNGDFTATSFVTSYIGIPLFFIPLVGWKLWHKTKMIPLSEIDLDSGKLDPSEERIEPEPTTIIGKFVAWIF</sequence>
<accession>A0ACD0P4F8</accession>
<keyword evidence="2" id="KW-1185">Reference proteome</keyword>
<protein>
    <submittedName>
        <fullName evidence="1">General amino acid permease</fullName>
    </submittedName>
</protein>
<dbReference type="EMBL" id="KZ819753">
    <property type="protein sequence ID" value="PWN52876.1"/>
    <property type="molecule type" value="Genomic_DNA"/>
</dbReference>
<organism evidence="1 2">
    <name type="scientific">Violaceomyces palustris</name>
    <dbReference type="NCBI Taxonomy" id="1673888"/>
    <lineage>
        <taxon>Eukaryota</taxon>
        <taxon>Fungi</taxon>
        <taxon>Dikarya</taxon>
        <taxon>Basidiomycota</taxon>
        <taxon>Ustilaginomycotina</taxon>
        <taxon>Ustilaginomycetes</taxon>
        <taxon>Violaceomycetales</taxon>
        <taxon>Violaceomycetaceae</taxon>
        <taxon>Violaceomyces</taxon>
    </lineage>
</organism>
<gene>
    <name evidence="1" type="ORF">IE53DRAFT_384663</name>
</gene>